<evidence type="ECO:0000313" key="5">
    <source>
        <dbReference type="EMBL" id="GAA4723001.1"/>
    </source>
</evidence>
<comment type="similarity">
    <text evidence="3">Belongs to the aldehyde dehydrogenase family.</text>
</comment>
<organism evidence="5 6">
    <name type="scientific">Nocardioides endophyticus</name>
    <dbReference type="NCBI Taxonomy" id="1353775"/>
    <lineage>
        <taxon>Bacteria</taxon>
        <taxon>Bacillati</taxon>
        <taxon>Actinomycetota</taxon>
        <taxon>Actinomycetes</taxon>
        <taxon>Propionibacteriales</taxon>
        <taxon>Nocardioidaceae</taxon>
        <taxon>Nocardioides</taxon>
    </lineage>
</organism>
<keyword evidence="1 3" id="KW-0560">Oxidoreductase</keyword>
<sequence>MSIASAKVKEFLNSSPRMLIDGEWVSAKSGQTFDTHNPATGEVLASVPLGASEDVDLAVAAARRAFDAGGWVAMRPNTREKIIWRIAELMDEYAADLGELESLDNGKSVGIATVADVRFAAECFRYYAGWPTKLTGTTNNPSMLLADPSQEFHAYTRREPVGVCAQIVPWNFPLLMAAWKIAPALATGNTVVLKPAEQTPLSALMLGEILLEAGVPAGVVNIVTGEGETGAALSSHDDVDKVAFTGSTEVGKLIVEAARGNLKKVSLELGGKSPNIVFADADIAAAVAGTIMGFTFNSGQACESGTRVYVHADIYDEFTSALAAAVGTLKVGPGNDPESAITPLVSQEQLDRVTGYLEAGKADGARVLVGGERVGDSGYYVQATVFVDATPDMSIVREEIFGPVAVAMKFTDEDEVIASANDSDYGLAAGIWTTNLSRAHRVAARLKAGQVWVNTFHAFDAGLPFGGYRQSGWGRELGAESIELYTQIKAVNIAL</sequence>
<accession>A0ABP8Y9H9</accession>
<dbReference type="RefSeq" id="WP_345524603.1">
    <property type="nucleotide sequence ID" value="NZ_BAABKN010000003.1"/>
</dbReference>
<proteinExistence type="inferred from homology"/>
<dbReference type="Pfam" id="PF00171">
    <property type="entry name" value="Aldedh"/>
    <property type="match status" value="1"/>
</dbReference>
<name>A0ABP8Y9H9_9ACTN</name>
<evidence type="ECO:0000256" key="1">
    <source>
        <dbReference type="ARBA" id="ARBA00023002"/>
    </source>
</evidence>
<dbReference type="Proteomes" id="UP001499882">
    <property type="component" value="Unassembled WGS sequence"/>
</dbReference>
<evidence type="ECO:0000313" key="6">
    <source>
        <dbReference type="Proteomes" id="UP001499882"/>
    </source>
</evidence>
<dbReference type="PANTHER" id="PTHR11699">
    <property type="entry name" value="ALDEHYDE DEHYDROGENASE-RELATED"/>
    <property type="match status" value="1"/>
</dbReference>
<dbReference type="InterPro" id="IPR029510">
    <property type="entry name" value="Ald_DH_CS_GLU"/>
</dbReference>
<dbReference type="SUPFAM" id="SSF53720">
    <property type="entry name" value="ALDH-like"/>
    <property type="match status" value="1"/>
</dbReference>
<feature type="domain" description="Aldehyde dehydrogenase" evidence="4">
    <location>
        <begin position="24"/>
        <end position="491"/>
    </location>
</feature>
<gene>
    <name evidence="5" type="primary">dhaS_1</name>
    <name evidence="5" type="ORF">GCM10023350_01540</name>
</gene>
<reference evidence="6" key="1">
    <citation type="journal article" date="2019" name="Int. J. Syst. Evol. Microbiol.">
        <title>The Global Catalogue of Microorganisms (GCM) 10K type strain sequencing project: providing services to taxonomists for standard genome sequencing and annotation.</title>
        <authorList>
            <consortium name="The Broad Institute Genomics Platform"/>
            <consortium name="The Broad Institute Genome Sequencing Center for Infectious Disease"/>
            <person name="Wu L."/>
            <person name="Ma J."/>
        </authorList>
    </citation>
    <scope>NUCLEOTIDE SEQUENCE [LARGE SCALE GENOMIC DNA]</scope>
    <source>
        <strain evidence="6">JCM 18532</strain>
    </source>
</reference>
<evidence type="ECO:0000256" key="3">
    <source>
        <dbReference type="RuleBase" id="RU003345"/>
    </source>
</evidence>
<evidence type="ECO:0000259" key="4">
    <source>
        <dbReference type="Pfam" id="PF00171"/>
    </source>
</evidence>
<protein>
    <submittedName>
        <fullName evidence="5">Aldehyde dehydrogenase DhaS</fullName>
    </submittedName>
</protein>
<dbReference type="PROSITE" id="PS00687">
    <property type="entry name" value="ALDEHYDE_DEHYDR_GLU"/>
    <property type="match status" value="1"/>
</dbReference>
<dbReference type="Gene3D" id="3.40.605.10">
    <property type="entry name" value="Aldehyde Dehydrogenase, Chain A, domain 1"/>
    <property type="match status" value="1"/>
</dbReference>
<dbReference type="InterPro" id="IPR016163">
    <property type="entry name" value="Ald_DH_C"/>
</dbReference>
<feature type="active site" evidence="2">
    <location>
        <position position="268"/>
    </location>
</feature>
<keyword evidence="6" id="KW-1185">Reference proteome</keyword>
<evidence type="ECO:0000256" key="2">
    <source>
        <dbReference type="PROSITE-ProRule" id="PRU10007"/>
    </source>
</evidence>
<comment type="caution">
    <text evidence="5">The sequence shown here is derived from an EMBL/GenBank/DDBJ whole genome shotgun (WGS) entry which is preliminary data.</text>
</comment>
<dbReference type="EMBL" id="BAABKN010000003">
    <property type="protein sequence ID" value="GAA4723001.1"/>
    <property type="molecule type" value="Genomic_DNA"/>
</dbReference>
<dbReference type="Gene3D" id="3.40.309.10">
    <property type="entry name" value="Aldehyde Dehydrogenase, Chain A, domain 2"/>
    <property type="match status" value="1"/>
</dbReference>
<dbReference type="InterPro" id="IPR016161">
    <property type="entry name" value="Ald_DH/histidinol_DH"/>
</dbReference>
<dbReference type="InterPro" id="IPR015590">
    <property type="entry name" value="Aldehyde_DH_dom"/>
</dbReference>
<dbReference type="InterPro" id="IPR016162">
    <property type="entry name" value="Ald_DH_N"/>
</dbReference>